<accession>A0A7W8AMG8</accession>
<comment type="caution">
    <text evidence="1">The sequence shown here is derived from an EMBL/GenBank/DDBJ whole genome shotgun (WGS) entry which is preliminary data.</text>
</comment>
<sequence length="49" mass="5524">MWFCVADAATLPEIADKLSRLRTNAAGRHGPDFACSRLPDFKFDSHMEK</sequence>
<protein>
    <submittedName>
        <fullName evidence="1">Uncharacterized protein</fullName>
    </submittedName>
</protein>
<evidence type="ECO:0000313" key="2">
    <source>
        <dbReference type="Proteomes" id="UP000531231"/>
    </source>
</evidence>
<dbReference type="EMBL" id="JACHIL010000004">
    <property type="protein sequence ID" value="MBB5091838.1"/>
    <property type="molecule type" value="Genomic_DNA"/>
</dbReference>
<reference evidence="1 2" key="1">
    <citation type="submission" date="2020-08" db="EMBL/GenBank/DDBJ databases">
        <title>Genomic Encyclopedia of Type Strains, Phase IV (KMG-IV): sequencing the most valuable type-strain genomes for metagenomic binning, comparative biology and taxonomic classification.</title>
        <authorList>
            <person name="Goeker M."/>
        </authorList>
    </citation>
    <scope>NUCLEOTIDE SEQUENCE [LARGE SCALE GENOMIC DNA]</scope>
    <source>
        <strain evidence="1 2">DSM 25620</strain>
    </source>
</reference>
<name>A0A7W8AMG8_9HYPH</name>
<evidence type="ECO:0000313" key="1">
    <source>
        <dbReference type="EMBL" id="MBB5091838.1"/>
    </source>
</evidence>
<dbReference type="AlphaFoldDB" id="A0A7W8AMG8"/>
<keyword evidence="2" id="KW-1185">Reference proteome</keyword>
<organism evidence="1 2">
    <name type="scientific">Pseudochrobactrum saccharolyticum</name>
    <dbReference type="NCBI Taxonomy" id="354352"/>
    <lineage>
        <taxon>Bacteria</taxon>
        <taxon>Pseudomonadati</taxon>
        <taxon>Pseudomonadota</taxon>
        <taxon>Alphaproteobacteria</taxon>
        <taxon>Hyphomicrobiales</taxon>
        <taxon>Brucellaceae</taxon>
        <taxon>Pseudochrobactrum</taxon>
    </lineage>
</organism>
<gene>
    <name evidence="1" type="ORF">HNQ68_002383</name>
</gene>
<proteinExistence type="predicted"/>
<dbReference type="Proteomes" id="UP000531231">
    <property type="component" value="Unassembled WGS sequence"/>
</dbReference>